<sequence length="129" mass="15128">MAIVAELSIGRVWQQEGERNGGDSWSQRGTDPALLSRFRMTYTTRPPQDVTIINKQTLYNNIIISRSCRLLIWPEFQLKRYRCNQHLSDTFERFVLISNFIINVLPLLISINIDIRKRTLQSQSFIITK</sequence>
<keyword evidence="1" id="KW-0472">Membrane</keyword>
<evidence type="ECO:0000313" key="3">
    <source>
        <dbReference type="WBParaSite" id="Hba_02624"/>
    </source>
</evidence>
<reference evidence="3" key="1">
    <citation type="submission" date="2016-11" db="UniProtKB">
        <authorList>
            <consortium name="WormBaseParasite"/>
        </authorList>
    </citation>
    <scope>IDENTIFICATION</scope>
</reference>
<accession>A0A1I7WD44</accession>
<dbReference type="AlphaFoldDB" id="A0A1I7WD44"/>
<keyword evidence="2" id="KW-1185">Reference proteome</keyword>
<evidence type="ECO:0000256" key="1">
    <source>
        <dbReference type="SAM" id="Phobius"/>
    </source>
</evidence>
<feature type="transmembrane region" description="Helical" evidence="1">
    <location>
        <begin position="94"/>
        <end position="113"/>
    </location>
</feature>
<evidence type="ECO:0000313" key="2">
    <source>
        <dbReference type="Proteomes" id="UP000095283"/>
    </source>
</evidence>
<organism evidence="2 3">
    <name type="scientific">Heterorhabditis bacteriophora</name>
    <name type="common">Entomopathogenic nematode worm</name>
    <dbReference type="NCBI Taxonomy" id="37862"/>
    <lineage>
        <taxon>Eukaryota</taxon>
        <taxon>Metazoa</taxon>
        <taxon>Ecdysozoa</taxon>
        <taxon>Nematoda</taxon>
        <taxon>Chromadorea</taxon>
        <taxon>Rhabditida</taxon>
        <taxon>Rhabditina</taxon>
        <taxon>Rhabditomorpha</taxon>
        <taxon>Strongyloidea</taxon>
        <taxon>Heterorhabditidae</taxon>
        <taxon>Heterorhabditis</taxon>
    </lineage>
</organism>
<keyword evidence="1" id="KW-1133">Transmembrane helix</keyword>
<keyword evidence="1" id="KW-0812">Transmembrane</keyword>
<protein>
    <submittedName>
        <fullName evidence="3">Uncharacterized protein</fullName>
    </submittedName>
</protein>
<name>A0A1I7WD44_HETBA</name>
<proteinExistence type="predicted"/>
<dbReference type="Proteomes" id="UP000095283">
    <property type="component" value="Unplaced"/>
</dbReference>
<dbReference type="WBParaSite" id="Hba_02624">
    <property type="protein sequence ID" value="Hba_02624"/>
    <property type="gene ID" value="Hba_02624"/>
</dbReference>